<evidence type="ECO:0000313" key="2">
    <source>
        <dbReference type="EMBL" id="KDB50962.1"/>
    </source>
</evidence>
<dbReference type="eggNOG" id="COG3182">
    <property type="taxonomic scope" value="Bacteria"/>
</dbReference>
<comment type="caution">
    <text evidence="2">The sequence shown here is derived from an EMBL/GenBank/DDBJ whole genome shotgun (WGS) entry which is preliminary data.</text>
</comment>
<sequence length="388" mass="42560">MSAVSPRARRVWLQIHKLLGLALGLWFLLMGVTGSLLVYYRGLDALLDARLREQPGVSAPAKIAEVHRTLVAAHPQRGTGWRIEVPSRPGEPVTARFLKPVETQGAYFAPLLATTDPSGRTLLANRFWGQTPGTWIYDLHFSLLGGELGVKVVGWGGVALAVSLISGLVIWWPARGRWRQALRLRRGVSTVRRVYDLHTVFGALGAVLLLILALTGSALALPDWVKPMIASVSPLTPMPRPAVPPPTETAGPRLDADAVIARAVQAFPGAQVLWIDTPATDGGLYRIRLRQPGEPGDRFPDTLVWIEASRGEIVARRDPRHFSAGDTVWQWMHPLHSGEGFGPVGRLLVCLCGVLPVLLAVTGLWRWLDKRRARRRTAARQILLHPVS</sequence>
<dbReference type="PANTHER" id="PTHR34219">
    <property type="entry name" value="IRON-REGULATED INNER MEMBRANE PROTEIN-RELATED"/>
    <property type="match status" value="1"/>
</dbReference>
<keyword evidence="1" id="KW-1133">Transmembrane helix</keyword>
<organism evidence="2 3">
    <name type="scientific">Sphaerotilus natans subsp. natans DSM 6575</name>
    <dbReference type="NCBI Taxonomy" id="1286631"/>
    <lineage>
        <taxon>Bacteria</taxon>
        <taxon>Pseudomonadati</taxon>
        <taxon>Pseudomonadota</taxon>
        <taxon>Betaproteobacteria</taxon>
        <taxon>Burkholderiales</taxon>
        <taxon>Sphaerotilaceae</taxon>
        <taxon>Sphaerotilus</taxon>
    </lineage>
</organism>
<keyword evidence="1" id="KW-0472">Membrane</keyword>
<dbReference type="STRING" id="34103.SAMN05421778_106146"/>
<feature type="transmembrane region" description="Helical" evidence="1">
    <location>
        <begin position="344"/>
        <end position="368"/>
    </location>
</feature>
<name>A0A059KHM1_9BURK</name>
<dbReference type="AlphaFoldDB" id="A0A059KHM1"/>
<feature type="transmembrane region" description="Helical" evidence="1">
    <location>
        <begin position="195"/>
        <end position="221"/>
    </location>
</feature>
<evidence type="ECO:0008006" key="4">
    <source>
        <dbReference type="Google" id="ProtNLM"/>
    </source>
</evidence>
<feature type="transmembrane region" description="Helical" evidence="1">
    <location>
        <begin position="152"/>
        <end position="174"/>
    </location>
</feature>
<dbReference type="EMBL" id="AZRA01000104">
    <property type="protein sequence ID" value="KDB50962.1"/>
    <property type="molecule type" value="Genomic_DNA"/>
</dbReference>
<evidence type="ECO:0000313" key="3">
    <source>
        <dbReference type="Proteomes" id="UP000026714"/>
    </source>
</evidence>
<dbReference type="RefSeq" id="WP_037484647.1">
    <property type="nucleotide sequence ID" value="NZ_AZRA01000104.1"/>
</dbReference>
<dbReference type="InterPro" id="IPR005625">
    <property type="entry name" value="PepSY-ass_TM"/>
</dbReference>
<feature type="transmembrane region" description="Helical" evidence="1">
    <location>
        <begin position="21"/>
        <end position="40"/>
    </location>
</feature>
<keyword evidence="1" id="KW-0812">Transmembrane</keyword>
<reference evidence="2 3" key="1">
    <citation type="journal article" date="2014" name="FEMS Microbiol. Ecol.">
        <title>Sphaerotilus natans encrusted with nanoball-shaped Fe(III) oxide minerals formed by nitrate-reducing mixotrophic Fe(II) oxidation.</title>
        <authorList>
            <person name="Park S."/>
            <person name="Kim D.H."/>
            <person name="Lee J.H."/>
            <person name="Hur H.G."/>
        </authorList>
    </citation>
    <scope>NUCLEOTIDE SEQUENCE [LARGE SCALE GENOMIC DNA]</scope>
    <source>
        <strain evidence="2 3">DSM 6575</strain>
    </source>
</reference>
<dbReference type="Proteomes" id="UP000026714">
    <property type="component" value="Unassembled WGS sequence"/>
</dbReference>
<proteinExistence type="predicted"/>
<evidence type="ECO:0000256" key="1">
    <source>
        <dbReference type="SAM" id="Phobius"/>
    </source>
</evidence>
<protein>
    <recommendedName>
        <fullName evidence="4">PepSY domain-containing protein</fullName>
    </recommendedName>
</protein>
<gene>
    <name evidence="2" type="ORF">X805_34680</name>
</gene>
<accession>A0A059KHM1</accession>
<keyword evidence="3" id="KW-1185">Reference proteome</keyword>
<dbReference type="Pfam" id="PF03929">
    <property type="entry name" value="PepSY_TM"/>
    <property type="match status" value="1"/>
</dbReference>